<dbReference type="GO" id="GO:0009252">
    <property type="term" value="P:peptidoglycan biosynthetic process"/>
    <property type="evidence" value="ECO:0007669"/>
    <property type="project" value="UniProtKB-KW"/>
</dbReference>
<keyword evidence="6" id="KW-0961">Cell wall biogenesis/degradation</keyword>
<dbReference type="SUPFAM" id="SSF56601">
    <property type="entry name" value="beta-lactamase/transpeptidase-like"/>
    <property type="match status" value="1"/>
</dbReference>
<comment type="caution">
    <text evidence="12">The sequence shown here is derived from an EMBL/GenBank/DDBJ whole genome shotgun (WGS) entry which is preliminary data.</text>
</comment>
<evidence type="ECO:0000256" key="3">
    <source>
        <dbReference type="ARBA" id="ARBA00022801"/>
    </source>
</evidence>
<keyword evidence="12" id="KW-0645">Protease</keyword>
<dbReference type="InterPro" id="IPR001967">
    <property type="entry name" value="Peptidase_S11_N"/>
</dbReference>
<keyword evidence="5" id="KW-0573">Peptidoglycan synthesis</keyword>
<evidence type="ECO:0000313" key="12">
    <source>
        <dbReference type="EMBL" id="MCX8997911.1"/>
    </source>
</evidence>
<evidence type="ECO:0000256" key="8">
    <source>
        <dbReference type="PIRSR" id="PIRSR618044-2"/>
    </source>
</evidence>
<feature type="binding site" evidence="8">
    <location>
        <position position="220"/>
    </location>
    <ligand>
        <name>substrate</name>
    </ligand>
</feature>
<dbReference type="Pfam" id="PF00768">
    <property type="entry name" value="Peptidase_S11"/>
    <property type="match status" value="1"/>
</dbReference>
<reference evidence="12" key="1">
    <citation type="submission" date="2022-07" db="EMBL/GenBank/DDBJ databases">
        <title>Ectorhizobium quercum gen.nov., sp. nov.</title>
        <authorList>
            <person name="Ma T."/>
            <person name="Li Y."/>
        </authorList>
    </citation>
    <scope>NUCLEOTIDE SEQUENCE</scope>
    <source>
        <strain evidence="12">BDR2-2</strain>
    </source>
</reference>
<feature type="active site" evidence="7">
    <location>
        <position position="118"/>
    </location>
</feature>
<dbReference type="AlphaFoldDB" id="A0AAE3N0K3"/>
<feature type="signal peptide" evidence="10">
    <location>
        <begin position="1"/>
        <end position="31"/>
    </location>
</feature>
<feature type="domain" description="Peptidase S11 D-alanyl-D-alanine carboxypeptidase A N-terminal" evidence="11">
    <location>
        <begin position="30"/>
        <end position="250"/>
    </location>
</feature>
<feature type="active site" description="Acyl-ester intermediate" evidence="7">
    <location>
        <position position="58"/>
    </location>
</feature>
<evidence type="ECO:0000256" key="9">
    <source>
        <dbReference type="RuleBase" id="RU004016"/>
    </source>
</evidence>
<keyword evidence="4" id="KW-0133">Cell shape</keyword>
<gene>
    <name evidence="12" type="ORF">NOF55_12445</name>
</gene>
<evidence type="ECO:0000256" key="5">
    <source>
        <dbReference type="ARBA" id="ARBA00022984"/>
    </source>
</evidence>
<evidence type="ECO:0000259" key="11">
    <source>
        <dbReference type="Pfam" id="PF00768"/>
    </source>
</evidence>
<feature type="chain" id="PRO_5042116224" evidence="10">
    <location>
        <begin position="32"/>
        <end position="357"/>
    </location>
</feature>
<name>A0AAE3N0K3_9HYPH</name>
<proteinExistence type="inferred from homology"/>
<dbReference type="InterPro" id="IPR018044">
    <property type="entry name" value="Peptidase_S11"/>
</dbReference>
<dbReference type="RefSeq" id="WP_306411705.1">
    <property type="nucleotide sequence ID" value="NZ_JANFPI010000004.1"/>
</dbReference>
<evidence type="ECO:0000256" key="2">
    <source>
        <dbReference type="ARBA" id="ARBA00022729"/>
    </source>
</evidence>
<feature type="active site" description="Proton acceptor" evidence="7">
    <location>
        <position position="61"/>
    </location>
</feature>
<dbReference type="Proteomes" id="UP001208771">
    <property type="component" value="Unassembled WGS sequence"/>
</dbReference>
<keyword evidence="13" id="KW-1185">Reference proteome</keyword>
<keyword evidence="3" id="KW-0378">Hydrolase</keyword>
<dbReference type="EMBL" id="JANFPI010000004">
    <property type="protein sequence ID" value="MCX8997911.1"/>
    <property type="molecule type" value="Genomic_DNA"/>
</dbReference>
<dbReference type="Gene3D" id="3.40.710.10">
    <property type="entry name" value="DD-peptidase/beta-lactamase superfamily"/>
    <property type="match status" value="1"/>
</dbReference>
<dbReference type="GO" id="GO:0006508">
    <property type="term" value="P:proteolysis"/>
    <property type="evidence" value="ECO:0007669"/>
    <property type="project" value="InterPro"/>
</dbReference>
<keyword evidence="12" id="KW-0121">Carboxypeptidase</keyword>
<evidence type="ECO:0000256" key="10">
    <source>
        <dbReference type="SAM" id="SignalP"/>
    </source>
</evidence>
<organism evidence="12 13">
    <name type="scientific">Ectorhizobium quercum</name>
    <dbReference type="NCBI Taxonomy" id="2965071"/>
    <lineage>
        <taxon>Bacteria</taxon>
        <taxon>Pseudomonadati</taxon>
        <taxon>Pseudomonadota</taxon>
        <taxon>Alphaproteobacteria</taxon>
        <taxon>Hyphomicrobiales</taxon>
        <taxon>Rhizobiaceae</taxon>
        <taxon>Ectorhizobium</taxon>
    </lineage>
</organism>
<comment type="similarity">
    <text evidence="1 9">Belongs to the peptidase S11 family.</text>
</comment>
<protein>
    <submittedName>
        <fullName evidence="12">D-alanyl-D-alanine carboxypeptidase</fullName>
    </submittedName>
</protein>
<dbReference type="PANTHER" id="PTHR21581">
    <property type="entry name" value="D-ALANYL-D-ALANINE CARBOXYPEPTIDASE"/>
    <property type="match status" value="1"/>
</dbReference>
<evidence type="ECO:0000313" key="13">
    <source>
        <dbReference type="Proteomes" id="UP001208771"/>
    </source>
</evidence>
<evidence type="ECO:0000256" key="4">
    <source>
        <dbReference type="ARBA" id="ARBA00022960"/>
    </source>
</evidence>
<evidence type="ECO:0000256" key="6">
    <source>
        <dbReference type="ARBA" id="ARBA00023316"/>
    </source>
</evidence>
<keyword evidence="2 10" id="KW-0732">Signal</keyword>
<dbReference type="InterPro" id="IPR012338">
    <property type="entry name" value="Beta-lactam/transpept-like"/>
</dbReference>
<evidence type="ECO:0000256" key="7">
    <source>
        <dbReference type="PIRSR" id="PIRSR618044-1"/>
    </source>
</evidence>
<dbReference type="GO" id="GO:0008360">
    <property type="term" value="P:regulation of cell shape"/>
    <property type="evidence" value="ECO:0007669"/>
    <property type="project" value="UniProtKB-KW"/>
</dbReference>
<sequence>MVQTTSFTRVCARRIALALLPLLLTGAPARATPALVVDADTLQVLHSEDAGHLWYPASTTKLMTAFVVFESLRAGRVTLDSTVVLSRNAMNQRFLNAGLRVGSAMTLEDALFAVIVGSTNDVAVAVAETVAGSEAAFVGMMNDAAARLGMTASHFANPNGLFDREHRSSARDLAILGIAVARRFPDYQRFFRTTRVVIDGKEVESHNELLTRFPGAIGMKTGFLCASGQNIVALAERQGRQVMVVMLGATTERERNERAAQFLTQAFAGELQPVGAVLSDLPNDAGTQPEDMRMKLCSDRTAAYESTREAMYPMGLPGQTSYLGPAGQGETRAIRTWSVSVTETVPVPIPVPRPSHM</sequence>
<evidence type="ECO:0000256" key="1">
    <source>
        <dbReference type="ARBA" id="ARBA00007164"/>
    </source>
</evidence>
<dbReference type="GO" id="GO:0009002">
    <property type="term" value="F:serine-type D-Ala-D-Ala carboxypeptidase activity"/>
    <property type="evidence" value="ECO:0007669"/>
    <property type="project" value="InterPro"/>
</dbReference>
<dbReference type="PRINTS" id="PR00725">
    <property type="entry name" value="DADACBPTASE1"/>
</dbReference>
<dbReference type="PANTHER" id="PTHR21581:SF6">
    <property type="entry name" value="TRAFFICKING PROTEIN PARTICLE COMPLEX SUBUNIT 12"/>
    <property type="match status" value="1"/>
</dbReference>
<accession>A0AAE3N0K3</accession>
<dbReference type="GO" id="GO:0071555">
    <property type="term" value="P:cell wall organization"/>
    <property type="evidence" value="ECO:0007669"/>
    <property type="project" value="UniProtKB-KW"/>
</dbReference>